<sequence length="117" mass="13001">MTGHGRGQGRGRDRMPNTRSRTRDTTNINTDSHENVNTNTEPEQPVEEVIMTKAQFQRAMASEVTRVIQTTLPGILDDAFRRRENHNSLGNQNEGTSSAMPRTEDTLHSSPVGNNVA</sequence>
<comment type="caution">
    <text evidence="1">The sequence shown here is derived from an EMBL/GenBank/DDBJ whole genome shotgun (WGS) entry which is preliminary data.</text>
</comment>
<reference evidence="1 2" key="2">
    <citation type="journal article" date="2022" name="Mol. Ecol. Resour.">
        <title>The genomes of chicory, endive, great burdock and yacon provide insights into Asteraceae paleo-polyploidization history and plant inulin production.</title>
        <authorList>
            <person name="Fan W."/>
            <person name="Wang S."/>
            <person name="Wang H."/>
            <person name="Wang A."/>
            <person name="Jiang F."/>
            <person name="Liu H."/>
            <person name="Zhao H."/>
            <person name="Xu D."/>
            <person name="Zhang Y."/>
        </authorList>
    </citation>
    <scope>NUCLEOTIDE SEQUENCE [LARGE SCALE GENOMIC DNA]</scope>
    <source>
        <strain evidence="2">cv. Yunnan</strain>
        <tissue evidence="1">Leaves</tissue>
    </source>
</reference>
<protein>
    <submittedName>
        <fullName evidence="1">Uncharacterized protein</fullName>
    </submittedName>
</protein>
<evidence type="ECO:0000313" key="2">
    <source>
        <dbReference type="Proteomes" id="UP001056120"/>
    </source>
</evidence>
<reference evidence="2" key="1">
    <citation type="journal article" date="2022" name="Mol. Ecol. Resour.">
        <title>The genomes of chicory, endive, great burdock and yacon provide insights into Asteraceae palaeo-polyploidization history and plant inulin production.</title>
        <authorList>
            <person name="Fan W."/>
            <person name="Wang S."/>
            <person name="Wang H."/>
            <person name="Wang A."/>
            <person name="Jiang F."/>
            <person name="Liu H."/>
            <person name="Zhao H."/>
            <person name="Xu D."/>
            <person name="Zhang Y."/>
        </authorList>
    </citation>
    <scope>NUCLEOTIDE SEQUENCE [LARGE SCALE GENOMIC DNA]</scope>
    <source>
        <strain evidence="2">cv. Yunnan</strain>
    </source>
</reference>
<proteinExistence type="predicted"/>
<accession>A0ACB9INA2</accession>
<name>A0ACB9INA2_9ASTR</name>
<dbReference type="EMBL" id="CM042025">
    <property type="protein sequence ID" value="KAI3808975.1"/>
    <property type="molecule type" value="Genomic_DNA"/>
</dbReference>
<evidence type="ECO:0000313" key="1">
    <source>
        <dbReference type="EMBL" id="KAI3808975.1"/>
    </source>
</evidence>
<keyword evidence="2" id="KW-1185">Reference proteome</keyword>
<gene>
    <name evidence="1" type="ORF">L1987_24938</name>
</gene>
<organism evidence="1 2">
    <name type="scientific">Smallanthus sonchifolius</name>
    <dbReference type="NCBI Taxonomy" id="185202"/>
    <lineage>
        <taxon>Eukaryota</taxon>
        <taxon>Viridiplantae</taxon>
        <taxon>Streptophyta</taxon>
        <taxon>Embryophyta</taxon>
        <taxon>Tracheophyta</taxon>
        <taxon>Spermatophyta</taxon>
        <taxon>Magnoliopsida</taxon>
        <taxon>eudicotyledons</taxon>
        <taxon>Gunneridae</taxon>
        <taxon>Pentapetalae</taxon>
        <taxon>asterids</taxon>
        <taxon>campanulids</taxon>
        <taxon>Asterales</taxon>
        <taxon>Asteraceae</taxon>
        <taxon>Asteroideae</taxon>
        <taxon>Heliantheae alliance</taxon>
        <taxon>Millerieae</taxon>
        <taxon>Smallanthus</taxon>
    </lineage>
</organism>
<dbReference type="Proteomes" id="UP001056120">
    <property type="component" value="Linkage Group LG08"/>
</dbReference>